<keyword evidence="1" id="KW-0472">Membrane</keyword>
<organism evidence="2 3">
    <name type="scientific">Halalkalicoccus paucihalophilus</name>
    <dbReference type="NCBI Taxonomy" id="1008153"/>
    <lineage>
        <taxon>Archaea</taxon>
        <taxon>Methanobacteriati</taxon>
        <taxon>Methanobacteriota</taxon>
        <taxon>Stenosarchaea group</taxon>
        <taxon>Halobacteria</taxon>
        <taxon>Halobacteriales</taxon>
        <taxon>Halococcaceae</taxon>
        <taxon>Halalkalicoccus</taxon>
    </lineage>
</organism>
<sequence>MASGRVSTLETTENGEDTTRVQSISYEDVNINLTAGYKPTIVISLLVAVSFVLFGGIMPGLDGGGGGVTLMTYTVAAWGLVVGVLGFVYEYWIGRNQAITGEQ</sequence>
<feature type="transmembrane region" description="Helical" evidence="1">
    <location>
        <begin position="40"/>
        <end position="58"/>
    </location>
</feature>
<feature type="transmembrane region" description="Helical" evidence="1">
    <location>
        <begin position="70"/>
        <end position="89"/>
    </location>
</feature>
<dbReference type="AlphaFoldDB" id="A0A151AA72"/>
<dbReference type="Proteomes" id="UP000075321">
    <property type="component" value="Unassembled WGS sequence"/>
</dbReference>
<evidence type="ECO:0000313" key="3">
    <source>
        <dbReference type="Proteomes" id="UP000075321"/>
    </source>
</evidence>
<evidence type="ECO:0000313" key="2">
    <source>
        <dbReference type="EMBL" id="KYH24519.1"/>
    </source>
</evidence>
<dbReference type="EMBL" id="LTAZ01000013">
    <property type="protein sequence ID" value="KYH24519.1"/>
    <property type="molecule type" value="Genomic_DNA"/>
</dbReference>
<protein>
    <submittedName>
        <fullName evidence="2">Uncharacterized protein</fullName>
    </submittedName>
</protein>
<keyword evidence="1" id="KW-1133">Transmembrane helix</keyword>
<name>A0A151AA72_9EURY</name>
<keyword evidence="1" id="KW-0812">Transmembrane</keyword>
<dbReference type="PATRIC" id="fig|1008153.3.peg.3690"/>
<reference evidence="2 3" key="1">
    <citation type="submission" date="2016-02" db="EMBL/GenBank/DDBJ databases">
        <title>Genome sequence of Halalkalicoccus paucihalophilus DSM 24557.</title>
        <authorList>
            <person name="Poehlein A."/>
            <person name="Daniel R."/>
        </authorList>
    </citation>
    <scope>NUCLEOTIDE SEQUENCE [LARGE SCALE GENOMIC DNA]</scope>
    <source>
        <strain evidence="2 3">DSM 24557</strain>
    </source>
</reference>
<dbReference type="RefSeq" id="WP_157078523.1">
    <property type="nucleotide sequence ID" value="NZ_LTAZ01000013.1"/>
</dbReference>
<comment type="caution">
    <text evidence="2">The sequence shown here is derived from an EMBL/GenBank/DDBJ whole genome shotgun (WGS) entry which is preliminary data.</text>
</comment>
<evidence type="ECO:0000256" key="1">
    <source>
        <dbReference type="SAM" id="Phobius"/>
    </source>
</evidence>
<gene>
    <name evidence="2" type="ORF">HAPAU_35020</name>
</gene>
<keyword evidence="3" id="KW-1185">Reference proteome</keyword>
<proteinExistence type="predicted"/>
<accession>A0A151AA72</accession>